<dbReference type="InterPro" id="IPR002464">
    <property type="entry name" value="DNA/RNA_helicase_DEAH_CS"/>
</dbReference>
<feature type="compositionally biased region" description="Low complexity" evidence="8">
    <location>
        <begin position="106"/>
        <end position="127"/>
    </location>
</feature>
<feature type="region of interest" description="Disordered" evidence="8">
    <location>
        <begin position="106"/>
        <end position="173"/>
    </location>
</feature>
<proteinExistence type="inferred from homology"/>
<dbReference type="InterPro" id="IPR014001">
    <property type="entry name" value="Helicase_ATP-bd"/>
</dbReference>
<feature type="region of interest" description="Disordered" evidence="8">
    <location>
        <begin position="986"/>
        <end position="1008"/>
    </location>
</feature>
<evidence type="ECO:0000256" key="2">
    <source>
        <dbReference type="ARBA" id="ARBA00012552"/>
    </source>
</evidence>
<comment type="similarity">
    <text evidence="1">Belongs to the DEAD box helicase family. DEAH subfamily.</text>
</comment>
<feature type="domain" description="Helicase ATP-binding" evidence="9">
    <location>
        <begin position="423"/>
        <end position="601"/>
    </location>
</feature>
<feature type="compositionally biased region" description="Basic residues" evidence="8">
    <location>
        <begin position="1"/>
        <end position="29"/>
    </location>
</feature>
<dbReference type="Gene3D" id="1.20.120.1080">
    <property type="match status" value="1"/>
</dbReference>
<dbReference type="InterPro" id="IPR011709">
    <property type="entry name" value="DEAD-box_helicase_OB_fold"/>
</dbReference>
<feature type="domain" description="Helicase C-terminal" evidence="10">
    <location>
        <begin position="696"/>
        <end position="886"/>
    </location>
</feature>
<dbReference type="PANTHER" id="PTHR18934">
    <property type="entry name" value="ATP-DEPENDENT RNA HELICASE"/>
    <property type="match status" value="1"/>
</dbReference>
<dbReference type="SMART" id="SM00847">
    <property type="entry name" value="HA2"/>
    <property type="match status" value="1"/>
</dbReference>
<feature type="compositionally biased region" description="Acidic residues" evidence="8">
    <location>
        <begin position="988"/>
        <end position="999"/>
    </location>
</feature>
<keyword evidence="5" id="KW-0347">Helicase</keyword>
<dbReference type="GO" id="GO:0005730">
    <property type="term" value="C:nucleolus"/>
    <property type="evidence" value="ECO:0007669"/>
    <property type="project" value="TreeGrafter"/>
</dbReference>
<feature type="compositionally biased region" description="Acidic residues" evidence="8">
    <location>
        <begin position="278"/>
        <end position="303"/>
    </location>
</feature>
<feature type="compositionally biased region" description="Basic and acidic residues" evidence="8">
    <location>
        <begin position="49"/>
        <end position="58"/>
    </location>
</feature>
<dbReference type="SMART" id="SM00487">
    <property type="entry name" value="DEXDc"/>
    <property type="match status" value="1"/>
</dbReference>
<dbReference type="GO" id="GO:0005524">
    <property type="term" value="F:ATP binding"/>
    <property type="evidence" value="ECO:0007669"/>
    <property type="project" value="UniProtKB-KW"/>
</dbReference>
<dbReference type="OrthoDB" id="10253254at2759"/>
<evidence type="ECO:0000256" key="4">
    <source>
        <dbReference type="ARBA" id="ARBA00022801"/>
    </source>
</evidence>
<dbReference type="GO" id="GO:0003724">
    <property type="term" value="F:RNA helicase activity"/>
    <property type="evidence" value="ECO:0007669"/>
    <property type="project" value="UniProtKB-EC"/>
</dbReference>
<dbReference type="InterPro" id="IPR007502">
    <property type="entry name" value="Helicase-assoc_dom"/>
</dbReference>
<evidence type="ECO:0000256" key="6">
    <source>
        <dbReference type="ARBA" id="ARBA00022840"/>
    </source>
</evidence>
<evidence type="ECO:0000259" key="10">
    <source>
        <dbReference type="PROSITE" id="PS51194"/>
    </source>
</evidence>
<dbReference type="CDD" id="cd18791">
    <property type="entry name" value="SF2_C_RHA"/>
    <property type="match status" value="1"/>
</dbReference>
<dbReference type="PANTHER" id="PTHR18934:SF99">
    <property type="entry name" value="ATP-DEPENDENT RNA HELICASE DHX37-RELATED"/>
    <property type="match status" value="1"/>
</dbReference>
<dbReference type="SUPFAM" id="SSF52540">
    <property type="entry name" value="P-loop containing nucleoside triphosphate hydrolases"/>
    <property type="match status" value="1"/>
</dbReference>
<dbReference type="Pfam" id="PF07717">
    <property type="entry name" value="OB_NTP_bind"/>
    <property type="match status" value="1"/>
</dbReference>
<dbReference type="InterPro" id="IPR003593">
    <property type="entry name" value="AAA+_ATPase"/>
</dbReference>
<evidence type="ECO:0000256" key="5">
    <source>
        <dbReference type="ARBA" id="ARBA00022806"/>
    </source>
</evidence>
<evidence type="ECO:0000256" key="7">
    <source>
        <dbReference type="ARBA" id="ARBA00047984"/>
    </source>
</evidence>
<dbReference type="GO" id="GO:0016787">
    <property type="term" value="F:hydrolase activity"/>
    <property type="evidence" value="ECO:0007669"/>
    <property type="project" value="UniProtKB-KW"/>
</dbReference>
<dbReference type="SMART" id="SM00490">
    <property type="entry name" value="HELICc"/>
    <property type="match status" value="1"/>
</dbReference>
<comment type="caution">
    <text evidence="11">The sequence shown here is derived from an EMBL/GenBank/DDBJ whole genome shotgun (WGS) entry which is preliminary data.</text>
</comment>
<dbReference type="GO" id="GO:0003723">
    <property type="term" value="F:RNA binding"/>
    <property type="evidence" value="ECO:0007669"/>
    <property type="project" value="TreeGrafter"/>
</dbReference>
<sequence length="1235" mass="136537">MDHKHERHNPKARRSTAGSRKKGKSRHKSNSVVPTADPPDPNAVILEYKSLEDKERDRKERLVRELAAQSESKVSRQKRKRLEKYVEKKLRKEERLVIFEKLAQTQAQTSSLDLQSSSTLGTGATSTARERQDKLEDKEVRRAIEAQPNKRRRRHNDFTVHEHGDDEGESDAMDGVDFVEKADQTLEQHDGEGPATKEFFADPPTASTVLQPALSTFTVGGALKRNSDGSVMAPLVVNKKSERNRMTASFPSWKRRVPPTVVSEQESDSSFDSSDSAYDTDEEQHNEDQEEEISAVGSDEEEERPPPAKKRLGFKDWAVRQLNAAKGHDITEGTPSPLETEHPAAPPPKKRKSMSSQSNSMRGPLGEDLKLPSTSFSECMTKTQETFSKSSSRSIKSMSITRPLDVQESRMQLPIIAEEQPIMETVMFNPVVIICGETGSGKTTQIPQFLYEAGFGDPTGENPGMIGVTQPRRVAAMSMASRVARELSLTSSRVSYQIRYDATVSPQTTIKFMTDGVLLRELATDFLLSKYSVIIIDEAHERSMNTDILIGVLSRVIKLREQMWKEGTEGTKPLRLIIMSATLRVGDFAENQTLFSSPPPVVSVDARQHPVTIHFNRRTSTDYVREAAKKAAKIHARLPPGGILVFLTGQNEIQGVCKKLETRYGRKALEARKKRRQVVQASSIFAESITSEAPCPIAPVHADIEAEDIEFGVHEQELALDVDGDLAEEDPEALDSDDEDSVNAELGIDIEECDVPMHVVPLYSLLPSEKQMRVFDAPPAGYRLVVVSTNVAETSLTIPNIRYVIDCGRAKERHYDMASGIQSFQVSWTSKASAAQRAGRAGRTGPGHCYRLYSSALYEHYFESFSQPEILRTPIEGVVLQMKSMNIDAVVNFPFPTPPDRQVLKKAETVLTRLGALSSTPLVSQAGVSMSTIGGQVTPLGKAMSLFPLSPRFSRMLVGSQQHGCLPYVISIVAAMSVGDPFLREEGLDADSESDGDDEGLGHIKNASVRAKEARRTRRRTFFESQQVHGSLGNSNSDIFRFLSVVGAYEYAGGGHQFCKAHFVRPKAMEEIHKLRAQLSSIAEANFQNAEVGFNKNIRPPNDTQLKAIRQLLAAAFIDQVAVRKDLIEKNASGGQFSTAKGVPYAAVGVPGDVFIHPTSVLADRPPPDYLVFAEIVQTSRTWIKGLTVINPAWLSSLGKESMCTFSKPARNNAGVMMSIPRFGPDQWELPAVKV</sequence>
<keyword evidence="4 11" id="KW-0378">Hydrolase</keyword>
<dbReference type="PROSITE" id="PS51192">
    <property type="entry name" value="HELICASE_ATP_BIND_1"/>
    <property type="match status" value="1"/>
</dbReference>
<dbReference type="EMBL" id="JABBWD010000008">
    <property type="protein sequence ID" value="KAG1780477.1"/>
    <property type="molecule type" value="Genomic_DNA"/>
</dbReference>
<dbReference type="PROSITE" id="PS00690">
    <property type="entry name" value="DEAH_ATP_HELICASE"/>
    <property type="match status" value="1"/>
</dbReference>
<comment type="catalytic activity">
    <reaction evidence="7">
        <text>ATP + H2O = ADP + phosphate + H(+)</text>
        <dbReference type="Rhea" id="RHEA:13065"/>
        <dbReference type="ChEBI" id="CHEBI:15377"/>
        <dbReference type="ChEBI" id="CHEBI:15378"/>
        <dbReference type="ChEBI" id="CHEBI:30616"/>
        <dbReference type="ChEBI" id="CHEBI:43474"/>
        <dbReference type="ChEBI" id="CHEBI:456216"/>
        <dbReference type="EC" id="3.6.4.13"/>
    </reaction>
</comment>
<evidence type="ECO:0000313" key="11">
    <source>
        <dbReference type="EMBL" id="KAG1780477.1"/>
    </source>
</evidence>
<organism evidence="11 12">
    <name type="scientific">Suillus placidus</name>
    <dbReference type="NCBI Taxonomy" id="48579"/>
    <lineage>
        <taxon>Eukaryota</taxon>
        <taxon>Fungi</taxon>
        <taxon>Dikarya</taxon>
        <taxon>Basidiomycota</taxon>
        <taxon>Agaricomycotina</taxon>
        <taxon>Agaricomycetes</taxon>
        <taxon>Agaricomycetidae</taxon>
        <taxon>Boletales</taxon>
        <taxon>Suillineae</taxon>
        <taxon>Suillaceae</taxon>
        <taxon>Suillus</taxon>
    </lineage>
</organism>
<feature type="compositionally biased region" description="Basic and acidic residues" evidence="8">
    <location>
        <begin position="128"/>
        <end position="144"/>
    </location>
</feature>
<gene>
    <name evidence="11" type="ORF">EV702DRAFT_1077759</name>
</gene>
<dbReference type="PROSITE" id="PS51194">
    <property type="entry name" value="HELICASE_CTER"/>
    <property type="match status" value="1"/>
</dbReference>
<evidence type="ECO:0000256" key="8">
    <source>
        <dbReference type="SAM" id="MobiDB-lite"/>
    </source>
</evidence>
<evidence type="ECO:0000256" key="1">
    <source>
        <dbReference type="ARBA" id="ARBA00008792"/>
    </source>
</evidence>
<dbReference type="Gene3D" id="3.40.50.300">
    <property type="entry name" value="P-loop containing nucleotide triphosphate hydrolases"/>
    <property type="match status" value="3"/>
</dbReference>
<dbReference type="AlphaFoldDB" id="A0A9P7A2D9"/>
<protein>
    <recommendedName>
        <fullName evidence="2">RNA helicase</fullName>
        <ecNumber evidence="2">3.6.4.13</ecNumber>
    </recommendedName>
</protein>
<reference evidence="11" key="1">
    <citation type="journal article" date="2020" name="New Phytol.">
        <title>Comparative genomics reveals dynamic genome evolution in host specialist ectomycorrhizal fungi.</title>
        <authorList>
            <person name="Lofgren L.A."/>
            <person name="Nguyen N.H."/>
            <person name="Vilgalys R."/>
            <person name="Ruytinx J."/>
            <person name="Liao H.L."/>
            <person name="Branco S."/>
            <person name="Kuo A."/>
            <person name="LaButti K."/>
            <person name="Lipzen A."/>
            <person name="Andreopoulos W."/>
            <person name="Pangilinan J."/>
            <person name="Riley R."/>
            <person name="Hundley H."/>
            <person name="Na H."/>
            <person name="Barry K."/>
            <person name="Grigoriev I.V."/>
            <person name="Stajich J.E."/>
            <person name="Kennedy P.G."/>
        </authorList>
    </citation>
    <scope>NUCLEOTIDE SEQUENCE</scope>
    <source>
        <strain evidence="11">DOB743</strain>
    </source>
</reference>
<keyword evidence="12" id="KW-1185">Reference proteome</keyword>
<dbReference type="InterPro" id="IPR011545">
    <property type="entry name" value="DEAD/DEAH_box_helicase_dom"/>
</dbReference>
<dbReference type="InterPro" id="IPR048333">
    <property type="entry name" value="HA2_WH"/>
</dbReference>
<dbReference type="Pfam" id="PF04408">
    <property type="entry name" value="WHD_HA2"/>
    <property type="match status" value="1"/>
</dbReference>
<dbReference type="Pfam" id="PF00270">
    <property type="entry name" value="DEAD"/>
    <property type="match status" value="1"/>
</dbReference>
<keyword evidence="6" id="KW-0067">ATP-binding</keyword>
<name>A0A9P7A2D9_9AGAM</name>
<dbReference type="CDD" id="cd17982">
    <property type="entry name" value="DEXHc_DHX37"/>
    <property type="match status" value="1"/>
</dbReference>
<dbReference type="Pfam" id="PF00271">
    <property type="entry name" value="Helicase_C"/>
    <property type="match status" value="1"/>
</dbReference>
<evidence type="ECO:0000313" key="12">
    <source>
        <dbReference type="Proteomes" id="UP000714275"/>
    </source>
</evidence>
<dbReference type="FunFam" id="3.40.50.300:FF:000637">
    <property type="entry name" value="ATP-dependent RNA helicase DHX37/DHR1"/>
    <property type="match status" value="1"/>
</dbReference>
<keyword evidence="3" id="KW-0547">Nucleotide-binding</keyword>
<dbReference type="EC" id="3.6.4.13" evidence="2"/>
<dbReference type="SMART" id="SM00382">
    <property type="entry name" value="AAA"/>
    <property type="match status" value="1"/>
</dbReference>
<accession>A0A9P7A2D9</accession>
<evidence type="ECO:0000259" key="9">
    <source>
        <dbReference type="PROSITE" id="PS51192"/>
    </source>
</evidence>
<evidence type="ECO:0000256" key="3">
    <source>
        <dbReference type="ARBA" id="ARBA00022741"/>
    </source>
</evidence>
<dbReference type="GO" id="GO:1990904">
    <property type="term" value="C:ribonucleoprotein complex"/>
    <property type="evidence" value="ECO:0007669"/>
    <property type="project" value="UniProtKB-ARBA"/>
</dbReference>
<dbReference type="InterPro" id="IPR027417">
    <property type="entry name" value="P-loop_NTPase"/>
</dbReference>
<feature type="region of interest" description="Disordered" evidence="8">
    <location>
        <begin position="1"/>
        <end position="58"/>
    </location>
</feature>
<dbReference type="InterPro" id="IPR001650">
    <property type="entry name" value="Helicase_C-like"/>
</dbReference>
<dbReference type="GO" id="GO:0000462">
    <property type="term" value="P:maturation of SSU-rRNA from tricistronic rRNA transcript (SSU-rRNA, 5.8S rRNA, LSU-rRNA)"/>
    <property type="evidence" value="ECO:0007669"/>
    <property type="project" value="TreeGrafter"/>
</dbReference>
<dbReference type="Proteomes" id="UP000714275">
    <property type="component" value="Unassembled WGS sequence"/>
</dbReference>
<feature type="compositionally biased region" description="Low complexity" evidence="8">
    <location>
        <begin position="268"/>
        <end position="277"/>
    </location>
</feature>
<dbReference type="Pfam" id="PF21010">
    <property type="entry name" value="HA2_C"/>
    <property type="match status" value="1"/>
</dbReference>
<feature type="region of interest" description="Disordered" evidence="8">
    <location>
        <begin position="239"/>
        <end position="373"/>
    </location>
</feature>